<protein>
    <submittedName>
        <fullName evidence="1">Uncharacterized protein</fullName>
    </submittedName>
</protein>
<sequence>MNFEKFFLAQKKARVGSKRTWAKESSQIPLLLINEFDPGVGGL</sequence>
<dbReference type="Proteomes" id="UP000031802">
    <property type="component" value="Unassembled WGS sequence"/>
</dbReference>
<comment type="caution">
    <text evidence="1">The sequence shown here is derived from an EMBL/GenBank/DDBJ whole genome shotgun (WGS) entry which is preliminary data.</text>
</comment>
<dbReference type="AlphaFoldDB" id="A0A0B8T784"/>
<dbReference type="EMBL" id="JJMU01000029">
    <property type="protein sequence ID" value="KGE14234.1"/>
    <property type="molecule type" value="Genomic_DNA"/>
</dbReference>
<reference evidence="1 2" key="2">
    <citation type="journal article" date="2015" name="PLoS ONE">
        <title>Whole-Genome Optical Mapping and Finished Genome Sequence of Sphingobacterium deserti sp. nov., a New Species Isolated from the Western Desert of China.</title>
        <authorList>
            <person name="Teng C."/>
            <person name="Zhou Z."/>
            <person name="Molnar I."/>
            <person name="Li X."/>
            <person name="Tang R."/>
            <person name="Chen M."/>
            <person name="Wang L."/>
            <person name="Su S."/>
            <person name="Zhang W."/>
            <person name="Lin M."/>
        </authorList>
    </citation>
    <scope>NUCLEOTIDE SEQUENCE [LARGE SCALE GENOMIC DNA]</scope>
    <source>
        <strain evidence="2">ACCC05744</strain>
    </source>
</reference>
<dbReference type="STRING" id="1229276.DI53_2064"/>
<proteinExistence type="predicted"/>
<dbReference type="PATRIC" id="fig|1229276.3.peg.2125"/>
<accession>A0A0B8T784</accession>
<evidence type="ECO:0000313" key="2">
    <source>
        <dbReference type="Proteomes" id="UP000031802"/>
    </source>
</evidence>
<reference evidence="2" key="1">
    <citation type="submission" date="2014-04" db="EMBL/GenBank/DDBJ databases">
        <title>Whole-Genome optical mapping and complete genome sequence of Sphingobacterium deserti sp. nov., a new spaces isolated from desert in the west of China.</title>
        <authorList>
            <person name="Teng C."/>
            <person name="Zhou Z."/>
            <person name="Li X."/>
            <person name="Chen M."/>
            <person name="Lin M."/>
            <person name="Wang L."/>
            <person name="Su S."/>
            <person name="Zhang C."/>
            <person name="Zhang W."/>
        </authorList>
    </citation>
    <scope>NUCLEOTIDE SEQUENCE [LARGE SCALE GENOMIC DNA]</scope>
    <source>
        <strain evidence="2">ACCC05744</strain>
    </source>
</reference>
<dbReference type="RefSeq" id="WP_275041040.1">
    <property type="nucleotide sequence ID" value="NZ_JJMU01000029.1"/>
</dbReference>
<name>A0A0B8T784_9SPHI</name>
<organism evidence="1 2">
    <name type="scientific">Sphingobacterium deserti</name>
    <dbReference type="NCBI Taxonomy" id="1229276"/>
    <lineage>
        <taxon>Bacteria</taxon>
        <taxon>Pseudomonadati</taxon>
        <taxon>Bacteroidota</taxon>
        <taxon>Sphingobacteriia</taxon>
        <taxon>Sphingobacteriales</taxon>
        <taxon>Sphingobacteriaceae</taxon>
        <taxon>Sphingobacterium</taxon>
    </lineage>
</organism>
<gene>
    <name evidence="1" type="ORF">DI53_2064</name>
</gene>
<evidence type="ECO:0000313" key="1">
    <source>
        <dbReference type="EMBL" id="KGE14234.1"/>
    </source>
</evidence>
<keyword evidence="2" id="KW-1185">Reference proteome</keyword>